<dbReference type="EMBL" id="SWLB01000014">
    <property type="protein sequence ID" value="KAF3329952.1"/>
    <property type="molecule type" value="Genomic_DNA"/>
</dbReference>
<dbReference type="Proteomes" id="UP000623129">
    <property type="component" value="Unassembled WGS sequence"/>
</dbReference>
<dbReference type="AlphaFoldDB" id="A0A833V9L3"/>
<protein>
    <submittedName>
        <fullName evidence="1">Uncharacterized protein</fullName>
    </submittedName>
</protein>
<gene>
    <name evidence="1" type="ORF">FCM35_KLT05283</name>
</gene>
<sequence length="186" mass="21317">MFPDKEAKSDPKSDPDERRCEEWGRIVRFWLQFHILLLKEKKKRVGSLWEEAKTFCAQEKRKGNAATIDATEVGAAAGATVSMAFIRHRKKKKKNAASLKPNQKKGVLLLPERGEIARGEVGRFQGFCLAFGRLSPINSNHGPGICTRQRFHQQQGTTESLDKSTEKPHPLFRVFRFSIQRERRNQ</sequence>
<keyword evidence="2" id="KW-1185">Reference proteome</keyword>
<accession>A0A833V9L3</accession>
<evidence type="ECO:0000313" key="1">
    <source>
        <dbReference type="EMBL" id="KAF3329952.1"/>
    </source>
</evidence>
<name>A0A833V9L3_9POAL</name>
<evidence type="ECO:0000313" key="2">
    <source>
        <dbReference type="Proteomes" id="UP000623129"/>
    </source>
</evidence>
<proteinExistence type="predicted"/>
<reference evidence="1" key="1">
    <citation type="submission" date="2020-01" db="EMBL/GenBank/DDBJ databases">
        <title>Genome sequence of Kobresia littledalei, the first chromosome-level genome in the family Cyperaceae.</title>
        <authorList>
            <person name="Qu G."/>
        </authorList>
    </citation>
    <scope>NUCLEOTIDE SEQUENCE</scope>
    <source>
        <strain evidence="1">C.B.Clarke</strain>
        <tissue evidence="1">Leaf</tissue>
    </source>
</reference>
<organism evidence="1 2">
    <name type="scientific">Carex littledalei</name>
    <dbReference type="NCBI Taxonomy" id="544730"/>
    <lineage>
        <taxon>Eukaryota</taxon>
        <taxon>Viridiplantae</taxon>
        <taxon>Streptophyta</taxon>
        <taxon>Embryophyta</taxon>
        <taxon>Tracheophyta</taxon>
        <taxon>Spermatophyta</taxon>
        <taxon>Magnoliopsida</taxon>
        <taxon>Liliopsida</taxon>
        <taxon>Poales</taxon>
        <taxon>Cyperaceae</taxon>
        <taxon>Cyperoideae</taxon>
        <taxon>Cariceae</taxon>
        <taxon>Carex</taxon>
        <taxon>Carex subgen. Euthyceras</taxon>
    </lineage>
</organism>
<comment type="caution">
    <text evidence="1">The sequence shown here is derived from an EMBL/GenBank/DDBJ whole genome shotgun (WGS) entry which is preliminary data.</text>
</comment>